<proteinExistence type="predicted"/>
<sequence>MTDFTDNYYVDGKGFDKYVDALQYADTLLKDHHVYKCIFTRAEMQSQNDLKPKGNG</sequence>
<name>A0A6J5MPF3_9CAUD</name>
<reference evidence="1" key="1">
    <citation type="submission" date="2020-04" db="EMBL/GenBank/DDBJ databases">
        <authorList>
            <person name="Chiriac C."/>
            <person name="Salcher M."/>
            <person name="Ghai R."/>
            <person name="Kavagutti S V."/>
        </authorList>
    </citation>
    <scope>NUCLEOTIDE SEQUENCE</scope>
</reference>
<evidence type="ECO:0000313" key="1">
    <source>
        <dbReference type="EMBL" id="CAB4147293.1"/>
    </source>
</evidence>
<organism evidence="1">
    <name type="scientific">uncultured Caudovirales phage</name>
    <dbReference type="NCBI Taxonomy" id="2100421"/>
    <lineage>
        <taxon>Viruses</taxon>
        <taxon>Duplodnaviria</taxon>
        <taxon>Heunggongvirae</taxon>
        <taxon>Uroviricota</taxon>
        <taxon>Caudoviricetes</taxon>
        <taxon>Peduoviridae</taxon>
        <taxon>Maltschvirus</taxon>
        <taxon>Maltschvirus maltsch</taxon>
    </lineage>
</organism>
<dbReference type="EMBL" id="LR796486">
    <property type="protein sequence ID" value="CAB4147293.1"/>
    <property type="molecule type" value="Genomic_DNA"/>
</dbReference>
<protein>
    <submittedName>
        <fullName evidence="1">Uncharacterized protein</fullName>
    </submittedName>
</protein>
<gene>
    <name evidence="1" type="ORF">UFOVP507_21</name>
</gene>
<accession>A0A6J5MPF3</accession>